<dbReference type="PANTHER" id="PTHR10622">
    <property type="entry name" value="HET DOMAIN-CONTAINING PROTEIN"/>
    <property type="match status" value="1"/>
</dbReference>
<accession>A0A9P5YRU1</accession>
<feature type="domain" description="Heterokaryon incompatibility" evidence="1">
    <location>
        <begin position="85"/>
        <end position="176"/>
    </location>
</feature>
<feature type="non-terminal residue" evidence="2">
    <location>
        <position position="333"/>
    </location>
</feature>
<protein>
    <recommendedName>
        <fullName evidence="1">Heterokaryon incompatibility domain-containing protein</fullName>
    </recommendedName>
</protein>
<dbReference type="AlphaFoldDB" id="A0A9P5YRU1"/>
<proteinExistence type="predicted"/>
<dbReference type="Pfam" id="PF06985">
    <property type="entry name" value="HET"/>
    <property type="match status" value="1"/>
</dbReference>
<evidence type="ECO:0000313" key="2">
    <source>
        <dbReference type="EMBL" id="KAF9474274.1"/>
    </source>
</evidence>
<keyword evidence="3" id="KW-1185">Reference proteome</keyword>
<dbReference type="Proteomes" id="UP000807469">
    <property type="component" value="Unassembled WGS sequence"/>
</dbReference>
<dbReference type="PANTHER" id="PTHR10622:SF10">
    <property type="entry name" value="HET DOMAIN-CONTAINING PROTEIN"/>
    <property type="match status" value="1"/>
</dbReference>
<comment type="caution">
    <text evidence="2">The sequence shown here is derived from an EMBL/GenBank/DDBJ whole genome shotgun (WGS) entry which is preliminary data.</text>
</comment>
<reference evidence="2" key="1">
    <citation type="submission" date="2020-11" db="EMBL/GenBank/DDBJ databases">
        <authorList>
            <consortium name="DOE Joint Genome Institute"/>
            <person name="Ahrendt S."/>
            <person name="Riley R."/>
            <person name="Andreopoulos W."/>
            <person name="Labutti K."/>
            <person name="Pangilinan J."/>
            <person name="Ruiz-Duenas F.J."/>
            <person name="Barrasa J.M."/>
            <person name="Sanchez-Garcia M."/>
            <person name="Camarero S."/>
            <person name="Miyauchi S."/>
            <person name="Serrano A."/>
            <person name="Linde D."/>
            <person name="Babiker R."/>
            <person name="Drula E."/>
            <person name="Ayuso-Fernandez I."/>
            <person name="Pacheco R."/>
            <person name="Padilla G."/>
            <person name="Ferreira P."/>
            <person name="Barriuso J."/>
            <person name="Kellner H."/>
            <person name="Castanera R."/>
            <person name="Alfaro M."/>
            <person name="Ramirez L."/>
            <person name="Pisabarro A.G."/>
            <person name="Kuo A."/>
            <person name="Tritt A."/>
            <person name="Lipzen A."/>
            <person name="He G."/>
            <person name="Yan M."/>
            <person name="Ng V."/>
            <person name="Cullen D."/>
            <person name="Martin F."/>
            <person name="Rosso M.-N."/>
            <person name="Henrissat B."/>
            <person name="Hibbett D."/>
            <person name="Martinez A.T."/>
            <person name="Grigoriev I.V."/>
        </authorList>
    </citation>
    <scope>NUCLEOTIDE SEQUENCE</scope>
    <source>
        <strain evidence="2">CIRM-BRFM 674</strain>
    </source>
</reference>
<dbReference type="InterPro" id="IPR010730">
    <property type="entry name" value="HET"/>
</dbReference>
<sequence>MVMKTSLILHWTHVFNAMPIRLLRFEQNGTGLHINLVEREAVHVYLESLLRANMHQQDHRPQRSRTSRESTDEAIKRLIYKYSKYAILSHTWSRSASKEVTFSDLNKGNFDVQSPGYRKLVTFCKTAWTKYRIAFCWMDTVCINKESSSELDESIRSMYNWYARADICMVYLAETTTILNMQVDPWFTRGWTLQELLAPRLVKFFNCNWQQLVDADNDKVDFTITEKIQSATTITSNELLDILGTPISRRMQLAAARQVTREEDTAYSLMGIFNVSIATAYGEGAKRAFSRLLQEILATSFNTLNIFNGLGRMGNERVHPSGILPSSPQFYLN</sequence>
<evidence type="ECO:0000259" key="1">
    <source>
        <dbReference type="Pfam" id="PF06985"/>
    </source>
</evidence>
<gene>
    <name evidence="2" type="ORF">BDN70DRAFT_866437</name>
</gene>
<dbReference type="EMBL" id="MU155387">
    <property type="protein sequence ID" value="KAF9474274.1"/>
    <property type="molecule type" value="Genomic_DNA"/>
</dbReference>
<name>A0A9P5YRU1_9AGAR</name>
<dbReference type="OrthoDB" id="2654851at2759"/>
<evidence type="ECO:0000313" key="3">
    <source>
        <dbReference type="Proteomes" id="UP000807469"/>
    </source>
</evidence>
<organism evidence="2 3">
    <name type="scientific">Pholiota conissans</name>
    <dbReference type="NCBI Taxonomy" id="109636"/>
    <lineage>
        <taxon>Eukaryota</taxon>
        <taxon>Fungi</taxon>
        <taxon>Dikarya</taxon>
        <taxon>Basidiomycota</taxon>
        <taxon>Agaricomycotina</taxon>
        <taxon>Agaricomycetes</taxon>
        <taxon>Agaricomycetidae</taxon>
        <taxon>Agaricales</taxon>
        <taxon>Agaricineae</taxon>
        <taxon>Strophariaceae</taxon>
        <taxon>Pholiota</taxon>
    </lineage>
</organism>